<evidence type="ECO:0008006" key="4">
    <source>
        <dbReference type="Google" id="ProtNLM"/>
    </source>
</evidence>
<comment type="caution">
    <text evidence="2">The sequence shown here is derived from an EMBL/GenBank/DDBJ whole genome shotgun (WGS) entry which is preliminary data.</text>
</comment>
<accession>A0A7W3IWU4</accession>
<name>A0A7W3IWU4_9ACTN</name>
<keyword evidence="1" id="KW-1133">Transmembrane helix</keyword>
<reference evidence="2 3" key="1">
    <citation type="submission" date="2020-07" db="EMBL/GenBank/DDBJ databases">
        <title>Sequencing the genomes of 1000 actinobacteria strains.</title>
        <authorList>
            <person name="Klenk H.-P."/>
        </authorList>
    </citation>
    <scope>NUCLEOTIDE SEQUENCE [LARGE SCALE GENOMIC DNA]</scope>
    <source>
        <strain evidence="2 3">DSM 21349</strain>
    </source>
</reference>
<dbReference type="Proteomes" id="UP000580910">
    <property type="component" value="Unassembled WGS sequence"/>
</dbReference>
<dbReference type="EMBL" id="JACGXA010000001">
    <property type="protein sequence ID" value="MBA8802127.1"/>
    <property type="molecule type" value="Genomic_DNA"/>
</dbReference>
<proteinExistence type="predicted"/>
<protein>
    <recommendedName>
        <fullName evidence="4">PQQ-like domain-containing protein</fullName>
    </recommendedName>
</protein>
<evidence type="ECO:0000256" key="1">
    <source>
        <dbReference type="SAM" id="Phobius"/>
    </source>
</evidence>
<dbReference type="AlphaFoldDB" id="A0A7W3IWU4"/>
<gene>
    <name evidence="2" type="ORF">FB382_000418</name>
</gene>
<dbReference type="RefSeq" id="WP_182536368.1">
    <property type="nucleotide sequence ID" value="NZ_JACGXA010000001.1"/>
</dbReference>
<evidence type="ECO:0000313" key="2">
    <source>
        <dbReference type="EMBL" id="MBA8802127.1"/>
    </source>
</evidence>
<evidence type="ECO:0000313" key="3">
    <source>
        <dbReference type="Proteomes" id="UP000580910"/>
    </source>
</evidence>
<sequence length="389" mass="40167">MTDPAERLLTEALHRRADHASYDVTGVGDVASTARGIRRRQLRNRTVLAAAAVLVVTVPTAVFVRGHGASPAPGPTHPVPSSIDLRDLARGPAPRISYVEGHDFIGTDGSRHALPIAGGITAITPYHGGFLVADDHTVGASVGLHQYDGQGHEIASSCTTGSPVLSPDQLDAVWVRFPCSEATGSPSSVVVRGIASGMGDGETSQDTGLFARVVGLLGERVVLTVDSGDRGAFVTDLQRPPVRIPGLASAGGVSPTTGQVSGQVVGDTSTAVVVDPDTGAVAWRAEHTVLQGFSPDGRHVLGLVDHGSGFCCQAVYDAATGHPVTDVEGILNRIGATSVPVTWEDDRHLLAGVFDGRRVVLVRIGLDGSLERAGTPVPASEQFVLAATP</sequence>
<feature type="transmembrane region" description="Helical" evidence="1">
    <location>
        <begin position="47"/>
        <end position="64"/>
    </location>
</feature>
<organism evidence="2 3">
    <name type="scientific">Nocardioides ginsengisegetis</name>
    <dbReference type="NCBI Taxonomy" id="661491"/>
    <lineage>
        <taxon>Bacteria</taxon>
        <taxon>Bacillati</taxon>
        <taxon>Actinomycetota</taxon>
        <taxon>Actinomycetes</taxon>
        <taxon>Propionibacteriales</taxon>
        <taxon>Nocardioidaceae</taxon>
        <taxon>Nocardioides</taxon>
    </lineage>
</organism>
<keyword evidence="3" id="KW-1185">Reference proteome</keyword>
<keyword evidence="1" id="KW-0472">Membrane</keyword>
<keyword evidence="1" id="KW-0812">Transmembrane</keyword>